<sequence>MRHVAVNTLAYLADTISRAAGTPMWPSSDVPKLSVAKPRLSTPQNIVANLVEHFLGLLGSTNDALVFAVGKAVLDLLLTQANQHNDTWIQPVLTAFVGLLRREGMTLNPLPILLAIMGVLPMLNDDLLLATLIRIFPSIKTITDSNQRVSYLIRTFELLIDRHVITSGKSNLFTPLMTDNVLISTFQDDSSSFREEIVVSMVASHHNILSKYLQEENVNSNSNSNSSSNNNSSSLSSSSTSLSTSGSSLSNATALFHLHQIALSISEICLKCVLWAGERLSAHEYCIRFVDWLCRVTLPTTTTTTSSSSSAAASDPTTTATATNAQKLVSLLRSDLLEQIPKIPSDYICLQSIFLLALHLLKSSANKVYEQSDSILLINTLRARFLYLDNQPKFTQFNGSIRNMVMGVSQYGRAVPAQLKSLSAFWLGALECLYLMGLNIPSADSAVQRTLDDLIEGYSSNKEVVSRARFIKKAIANPSVRATPSFAPSNIDFSYCIPIEFLESSNTLRTASDIFAYECKKAITGLAGEHYGSSIRDRPSRDTTLLSGCGDPVWLELLPEKSYQFEVPLSVTGLDHNYVTFSIAYCHPSGMCEIESAQSTKPPPVTMVPIETRLQDYQFDWNQFLIPLKYNKHQFLQQWPRFEASFQVDVVFEGDSVSRELINQCLLNYPFHNVQSSYFDASSFQLAFSSSTWFNDQICFIVTGMDRVTMDEYHGKVIQTRFEFRSSNSGVLSSFQNVLDLWIQKIPRQSDTFLARLQGPGENSLFSITSIKEPTKTTNSTSKPTPSSSTSSIDQEIKLLNQWKEKKTNVQQSNTTTLLSIEQEFY</sequence>
<organism evidence="2 3">
    <name type="scientific">Heterostelium pallidum (strain ATCC 26659 / Pp 5 / PN500)</name>
    <name type="common">Cellular slime mold</name>
    <name type="synonym">Polysphondylium pallidum</name>
    <dbReference type="NCBI Taxonomy" id="670386"/>
    <lineage>
        <taxon>Eukaryota</taxon>
        <taxon>Amoebozoa</taxon>
        <taxon>Evosea</taxon>
        <taxon>Eumycetozoa</taxon>
        <taxon>Dictyostelia</taxon>
        <taxon>Acytosteliales</taxon>
        <taxon>Acytosteliaceae</taxon>
        <taxon>Heterostelium</taxon>
    </lineage>
</organism>
<dbReference type="InterPro" id="IPR037501">
    <property type="entry name" value="TPLATE"/>
</dbReference>
<dbReference type="InParanoid" id="D3BNR3"/>
<dbReference type="Proteomes" id="UP000001396">
    <property type="component" value="Unassembled WGS sequence"/>
</dbReference>
<name>D3BNR3_HETP5</name>
<feature type="region of interest" description="Disordered" evidence="1">
    <location>
        <begin position="768"/>
        <end position="793"/>
    </location>
</feature>
<dbReference type="EMBL" id="ADBJ01000044">
    <property type="protein sequence ID" value="EFA76832.1"/>
    <property type="molecule type" value="Genomic_DNA"/>
</dbReference>
<keyword evidence="3" id="KW-1185">Reference proteome</keyword>
<dbReference type="PANTHER" id="PTHR36029">
    <property type="entry name" value="TSET COMPLEX MEMBER TSTA"/>
    <property type="match status" value="1"/>
</dbReference>
<proteinExistence type="predicted"/>
<reference evidence="2 3" key="1">
    <citation type="journal article" date="2011" name="Genome Res.">
        <title>Phylogeny-wide analysis of social amoeba genomes highlights ancient origins for complex intercellular communication.</title>
        <authorList>
            <person name="Heidel A.J."/>
            <person name="Lawal H.M."/>
            <person name="Felder M."/>
            <person name="Schilde C."/>
            <person name="Helps N.R."/>
            <person name="Tunggal B."/>
            <person name="Rivero F."/>
            <person name="John U."/>
            <person name="Schleicher M."/>
            <person name="Eichinger L."/>
            <person name="Platzer M."/>
            <person name="Noegel A.A."/>
            <person name="Schaap P."/>
            <person name="Gloeckner G."/>
        </authorList>
    </citation>
    <scope>NUCLEOTIDE SEQUENCE [LARGE SCALE GENOMIC DNA]</scope>
    <source>
        <strain evidence="3">ATCC 26659 / Pp 5 / PN500</strain>
    </source>
</reference>
<accession>D3BNR3</accession>
<dbReference type="PANTHER" id="PTHR36029:SF1">
    <property type="entry name" value="PROTEIN TPLATE"/>
    <property type="match status" value="1"/>
</dbReference>
<dbReference type="GeneID" id="31365059"/>
<comment type="caution">
    <text evidence="2">The sequence shown here is derived from an EMBL/GenBank/DDBJ whole genome shotgun (WGS) entry which is preliminary data.</text>
</comment>
<evidence type="ECO:0000256" key="1">
    <source>
        <dbReference type="SAM" id="MobiDB-lite"/>
    </source>
</evidence>
<dbReference type="AlphaFoldDB" id="D3BNR3"/>
<dbReference type="GO" id="GO:0006897">
    <property type="term" value="P:endocytosis"/>
    <property type="evidence" value="ECO:0007669"/>
    <property type="project" value="InterPro"/>
</dbReference>
<evidence type="ECO:0000313" key="3">
    <source>
        <dbReference type="Proteomes" id="UP000001396"/>
    </source>
</evidence>
<feature type="compositionally biased region" description="Low complexity" evidence="1">
    <location>
        <begin position="776"/>
        <end position="792"/>
    </location>
</feature>
<gene>
    <name evidence="2" type="ORF">PPL_09584</name>
</gene>
<protein>
    <submittedName>
        <fullName evidence="2">Armadillo-like helical domain-containing protein</fullName>
    </submittedName>
</protein>
<dbReference type="RefSeq" id="XP_020428964.1">
    <property type="nucleotide sequence ID" value="XM_020580377.1"/>
</dbReference>
<evidence type="ECO:0000313" key="2">
    <source>
        <dbReference type="EMBL" id="EFA76832.1"/>
    </source>
</evidence>